<keyword evidence="2" id="KW-1185">Reference proteome</keyword>
<evidence type="ECO:0000313" key="2">
    <source>
        <dbReference type="Proteomes" id="UP000789759"/>
    </source>
</evidence>
<reference evidence="1" key="1">
    <citation type="submission" date="2021-06" db="EMBL/GenBank/DDBJ databases">
        <authorList>
            <person name="Kallberg Y."/>
            <person name="Tangrot J."/>
            <person name="Rosling A."/>
        </authorList>
    </citation>
    <scope>NUCLEOTIDE SEQUENCE</scope>
    <source>
        <strain evidence="1">FL966</strain>
    </source>
</reference>
<feature type="non-terminal residue" evidence="1">
    <location>
        <position position="1"/>
    </location>
</feature>
<evidence type="ECO:0000313" key="1">
    <source>
        <dbReference type="EMBL" id="CAG8833581.1"/>
    </source>
</evidence>
<protein>
    <submittedName>
        <fullName evidence="1">21147_t:CDS:1</fullName>
    </submittedName>
</protein>
<organism evidence="1 2">
    <name type="scientific">Cetraspora pellucida</name>
    <dbReference type="NCBI Taxonomy" id="1433469"/>
    <lineage>
        <taxon>Eukaryota</taxon>
        <taxon>Fungi</taxon>
        <taxon>Fungi incertae sedis</taxon>
        <taxon>Mucoromycota</taxon>
        <taxon>Glomeromycotina</taxon>
        <taxon>Glomeromycetes</taxon>
        <taxon>Diversisporales</taxon>
        <taxon>Gigasporaceae</taxon>
        <taxon>Cetraspora</taxon>
    </lineage>
</organism>
<name>A0A9N9PL29_9GLOM</name>
<proteinExistence type="predicted"/>
<dbReference type="AlphaFoldDB" id="A0A9N9PL29"/>
<dbReference type="EMBL" id="CAJVQA010071313">
    <property type="protein sequence ID" value="CAG8833581.1"/>
    <property type="molecule type" value="Genomic_DNA"/>
</dbReference>
<comment type="caution">
    <text evidence="1">The sequence shown here is derived from an EMBL/GenBank/DDBJ whole genome shotgun (WGS) entry which is preliminary data.</text>
</comment>
<sequence>KEQEVYNVKYALEHLDNMNTGTVQTQYYVNLTECKEYQCEYCLKRGHKRYQCKELSLEKANEYNGCGCDPKEVTATRMNYLINPNFSTSKSKKNHCCNCKIPFTRNNLIEIQRRNNRIRLEYEECAYEYVRYFRQNEPQKKQVMEWLEHKGKLIECYLCKKKGTKRKFANYRNIFFCTWEEKYAYQIYLDIVDLCHNYTYKGREGHWLNTRWSAENYITINRSMIKRIYEYIAEGEPNLQRLELLKVEKRGDEFSYPETPILYNEENND</sequence>
<gene>
    <name evidence="1" type="ORF">CPELLU_LOCUS20998</name>
</gene>
<feature type="non-terminal residue" evidence="1">
    <location>
        <position position="269"/>
    </location>
</feature>
<dbReference type="Proteomes" id="UP000789759">
    <property type="component" value="Unassembled WGS sequence"/>
</dbReference>
<accession>A0A9N9PL29</accession>